<dbReference type="AlphaFoldDB" id="A0A2P2Q2I9"/>
<reference evidence="1" key="1">
    <citation type="submission" date="2018-02" db="EMBL/GenBank/DDBJ databases">
        <title>Rhizophora mucronata_Transcriptome.</title>
        <authorList>
            <person name="Meera S.P."/>
            <person name="Sreeshan A."/>
            <person name="Augustine A."/>
        </authorList>
    </citation>
    <scope>NUCLEOTIDE SEQUENCE</scope>
    <source>
        <tissue evidence="1">Leaf</tissue>
    </source>
</reference>
<accession>A0A2P2Q2I9</accession>
<name>A0A2P2Q2I9_RHIMU</name>
<dbReference type="EMBL" id="GGEC01080717">
    <property type="protein sequence ID" value="MBX61201.1"/>
    <property type="molecule type" value="Transcribed_RNA"/>
</dbReference>
<organism evidence="1">
    <name type="scientific">Rhizophora mucronata</name>
    <name type="common">Asiatic mangrove</name>
    <dbReference type="NCBI Taxonomy" id="61149"/>
    <lineage>
        <taxon>Eukaryota</taxon>
        <taxon>Viridiplantae</taxon>
        <taxon>Streptophyta</taxon>
        <taxon>Embryophyta</taxon>
        <taxon>Tracheophyta</taxon>
        <taxon>Spermatophyta</taxon>
        <taxon>Magnoliopsida</taxon>
        <taxon>eudicotyledons</taxon>
        <taxon>Gunneridae</taxon>
        <taxon>Pentapetalae</taxon>
        <taxon>rosids</taxon>
        <taxon>fabids</taxon>
        <taxon>Malpighiales</taxon>
        <taxon>Rhizophoraceae</taxon>
        <taxon>Rhizophora</taxon>
    </lineage>
</organism>
<proteinExistence type="predicted"/>
<sequence length="26" mass="3040">MNLAFKTIVTRSRFSYPIIFLTGFCI</sequence>
<protein>
    <submittedName>
        <fullName evidence="1">Uncharacterized protein</fullName>
    </submittedName>
</protein>
<evidence type="ECO:0000313" key="1">
    <source>
        <dbReference type="EMBL" id="MBX61201.1"/>
    </source>
</evidence>